<evidence type="ECO:0000313" key="1">
    <source>
        <dbReference type="EnsemblMetazoa" id="MESCA007490-PA"/>
    </source>
</evidence>
<sequence>MSVYHLRKLSMWLFDFSITIRRIIINEDNQSSLKFASEEKINPRTKYIGVVKFHFVRKVFRKEDVNFNYCQTDNNIADILTKSLTKIKFTDLSNRNLFNNPEVMHLQRICPI</sequence>
<dbReference type="AlphaFoldDB" id="T1GUS0"/>
<evidence type="ECO:0000313" key="2">
    <source>
        <dbReference type="Proteomes" id="UP000015102"/>
    </source>
</evidence>
<dbReference type="HOGENOM" id="CLU_2148711_0_0_1"/>
<dbReference type="CDD" id="cd09272">
    <property type="entry name" value="RNase_HI_RT_Ty1"/>
    <property type="match status" value="1"/>
</dbReference>
<dbReference type="EMBL" id="CAQQ02133692">
    <property type="status" value="NOT_ANNOTATED_CDS"/>
    <property type="molecule type" value="Genomic_DNA"/>
</dbReference>
<proteinExistence type="predicted"/>
<dbReference type="STRING" id="36166.T1GUS0"/>
<reference evidence="1" key="2">
    <citation type="submission" date="2015-06" db="UniProtKB">
        <authorList>
            <consortium name="EnsemblMetazoa"/>
        </authorList>
    </citation>
    <scope>IDENTIFICATION</scope>
</reference>
<reference evidence="2" key="1">
    <citation type="submission" date="2013-02" db="EMBL/GenBank/DDBJ databases">
        <authorList>
            <person name="Hughes D."/>
        </authorList>
    </citation>
    <scope>NUCLEOTIDE SEQUENCE</scope>
    <source>
        <strain>Durham</strain>
        <strain evidence="2">NC isolate 2 -- Noor lab</strain>
    </source>
</reference>
<dbReference type="EMBL" id="CAQQ02133691">
    <property type="status" value="NOT_ANNOTATED_CDS"/>
    <property type="molecule type" value="Genomic_DNA"/>
</dbReference>
<dbReference type="Proteomes" id="UP000015102">
    <property type="component" value="Unassembled WGS sequence"/>
</dbReference>
<keyword evidence="2" id="KW-1185">Reference proteome</keyword>
<evidence type="ECO:0008006" key="3">
    <source>
        <dbReference type="Google" id="ProtNLM"/>
    </source>
</evidence>
<accession>T1GUS0</accession>
<name>T1GUS0_MEGSC</name>
<protein>
    <recommendedName>
        <fullName evidence="3">Reverse transcriptase Ty1/copia-type domain-containing protein</fullName>
    </recommendedName>
</protein>
<dbReference type="EnsemblMetazoa" id="MESCA007490-RA">
    <property type="protein sequence ID" value="MESCA007490-PA"/>
    <property type="gene ID" value="MESCA007490"/>
</dbReference>
<organism evidence="1 2">
    <name type="scientific">Megaselia scalaris</name>
    <name type="common">Humpbacked fly</name>
    <name type="synonym">Phora scalaris</name>
    <dbReference type="NCBI Taxonomy" id="36166"/>
    <lineage>
        <taxon>Eukaryota</taxon>
        <taxon>Metazoa</taxon>
        <taxon>Ecdysozoa</taxon>
        <taxon>Arthropoda</taxon>
        <taxon>Hexapoda</taxon>
        <taxon>Insecta</taxon>
        <taxon>Pterygota</taxon>
        <taxon>Neoptera</taxon>
        <taxon>Endopterygota</taxon>
        <taxon>Diptera</taxon>
        <taxon>Brachycera</taxon>
        <taxon>Muscomorpha</taxon>
        <taxon>Platypezoidea</taxon>
        <taxon>Phoridae</taxon>
        <taxon>Megaseliini</taxon>
        <taxon>Megaselia</taxon>
    </lineage>
</organism>